<keyword evidence="1" id="KW-0472">Membrane</keyword>
<dbReference type="AlphaFoldDB" id="F2JP08"/>
<evidence type="ECO:0000256" key="1">
    <source>
        <dbReference type="SAM" id="Phobius"/>
    </source>
</evidence>
<dbReference type="KEGG" id="cle:Clole_1902"/>
<evidence type="ECO:0000313" key="2">
    <source>
        <dbReference type="EMBL" id="ADZ83622.1"/>
    </source>
</evidence>
<dbReference type="STRING" id="642492.Clole_1902"/>
<dbReference type="EMBL" id="CP002582">
    <property type="protein sequence ID" value="ADZ83622.1"/>
    <property type="molecule type" value="Genomic_DNA"/>
</dbReference>
<keyword evidence="3" id="KW-1185">Reference proteome</keyword>
<feature type="transmembrane region" description="Helical" evidence="1">
    <location>
        <begin position="6"/>
        <end position="29"/>
    </location>
</feature>
<gene>
    <name evidence="2" type="ordered locus">Clole_1902</name>
</gene>
<protein>
    <submittedName>
        <fullName evidence="2">Uncharacterized protein</fullName>
    </submittedName>
</protein>
<sequence length="209" mass="23408">MLEKKQYWITLLVAAIAFFILFIAAYFIVMGRNKVVAPMAGQVVLEQQNVSKTLSSNQLQITRILPSTKILLCLQTNDQEKMESVTLNATSLLGLTEQELKERFKDCSIETFNEDEVKLLKTADLDSLAFKQTSEARSYALGVEGDEICIKEVVTGVVVGHIARKATDFSSYLYSLLLKESITITTMQKEALLKDASVLQRILQDYVGE</sequence>
<organism evidence="2 3">
    <name type="scientific">Cellulosilyticum lentocellum (strain ATCC 49066 / DSM 5427 / NCIMB 11756 / RHM5)</name>
    <name type="common">Clostridium lentocellum</name>
    <dbReference type="NCBI Taxonomy" id="642492"/>
    <lineage>
        <taxon>Bacteria</taxon>
        <taxon>Bacillati</taxon>
        <taxon>Bacillota</taxon>
        <taxon>Clostridia</taxon>
        <taxon>Lachnospirales</taxon>
        <taxon>Cellulosilyticaceae</taxon>
        <taxon>Cellulosilyticum</taxon>
    </lineage>
</organism>
<name>F2JP08_CELLD</name>
<reference evidence="2 3" key="1">
    <citation type="journal article" date="2011" name="J. Bacteriol.">
        <title>Complete genome sequence of the cellulose-degrading bacterium Cellulosilyticum lentocellum.</title>
        <authorList>
            <consortium name="US DOE Joint Genome Institute"/>
            <person name="Miller D.A."/>
            <person name="Suen G."/>
            <person name="Bruce D."/>
            <person name="Copeland A."/>
            <person name="Cheng J.F."/>
            <person name="Detter C."/>
            <person name="Goodwin L.A."/>
            <person name="Han C.S."/>
            <person name="Hauser L.J."/>
            <person name="Land M.L."/>
            <person name="Lapidus A."/>
            <person name="Lucas S."/>
            <person name="Meincke L."/>
            <person name="Pitluck S."/>
            <person name="Tapia R."/>
            <person name="Teshima H."/>
            <person name="Woyke T."/>
            <person name="Fox B.G."/>
            <person name="Angert E.R."/>
            <person name="Currie C.R."/>
        </authorList>
    </citation>
    <scope>NUCLEOTIDE SEQUENCE [LARGE SCALE GENOMIC DNA]</scope>
    <source>
        <strain evidence="3">ATCC 49066 / DSM 5427 / NCIMB 11756 / RHM5</strain>
    </source>
</reference>
<accession>F2JP08</accession>
<keyword evidence="1" id="KW-1133">Transmembrane helix</keyword>
<dbReference type="RefSeq" id="WP_013656917.1">
    <property type="nucleotide sequence ID" value="NC_015275.1"/>
</dbReference>
<dbReference type="Proteomes" id="UP000008467">
    <property type="component" value="Chromosome"/>
</dbReference>
<proteinExistence type="predicted"/>
<evidence type="ECO:0000313" key="3">
    <source>
        <dbReference type="Proteomes" id="UP000008467"/>
    </source>
</evidence>
<dbReference type="HOGENOM" id="CLU_1313590_0_0_9"/>
<keyword evidence="1" id="KW-0812">Transmembrane</keyword>